<dbReference type="Pfam" id="PF24681">
    <property type="entry name" value="Kelch_KLHDC2_KLHL20_DRC7"/>
    <property type="match status" value="1"/>
</dbReference>
<evidence type="ECO:0000313" key="3">
    <source>
        <dbReference type="EMBL" id="NDV33234.1"/>
    </source>
</evidence>
<dbReference type="SUPFAM" id="SSF117281">
    <property type="entry name" value="Kelch motif"/>
    <property type="match status" value="1"/>
</dbReference>
<dbReference type="InterPro" id="IPR006652">
    <property type="entry name" value="Kelch_1"/>
</dbReference>
<proteinExistence type="predicted"/>
<evidence type="ECO:0000256" key="1">
    <source>
        <dbReference type="ARBA" id="ARBA00022441"/>
    </source>
</evidence>
<accession>A0A6B2L8C6</accession>
<dbReference type="PANTHER" id="PTHR46093:SF18">
    <property type="entry name" value="FIBRONECTIN TYPE-III DOMAIN-CONTAINING PROTEIN"/>
    <property type="match status" value="1"/>
</dbReference>
<keyword evidence="1" id="KW-0880">Kelch repeat</keyword>
<organism evidence="3">
    <name type="scientific">Arcella intermedia</name>
    <dbReference type="NCBI Taxonomy" id="1963864"/>
    <lineage>
        <taxon>Eukaryota</taxon>
        <taxon>Amoebozoa</taxon>
        <taxon>Tubulinea</taxon>
        <taxon>Elardia</taxon>
        <taxon>Arcellinida</taxon>
        <taxon>Sphaerothecina</taxon>
        <taxon>Arcellidae</taxon>
        <taxon>Arcella</taxon>
    </lineage>
</organism>
<reference evidence="3" key="1">
    <citation type="journal article" date="2020" name="J. Eukaryot. Microbiol.">
        <title>De novo Sequencing, Assembly and Annotation of the Transcriptome for the Free-Living Testate Amoeba Arcella intermedia.</title>
        <authorList>
            <person name="Ribeiro G.M."/>
            <person name="Porfirio-Sousa A.L."/>
            <person name="Maurer-Alcala X.X."/>
            <person name="Katz L.A."/>
            <person name="Lahr D.J.G."/>
        </authorList>
    </citation>
    <scope>NUCLEOTIDE SEQUENCE</scope>
</reference>
<dbReference type="Gene3D" id="2.120.10.80">
    <property type="entry name" value="Kelch-type beta propeller"/>
    <property type="match status" value="2"/>
</dbReference>
<keyword evidence="2" id="KW-0677">Repeat</keyword>
<dbReference type="SMART" id="SM00612">
    <property type="entry name" value="Kelch"/>
    <property type="match status" value="4"/>
</dbReference>
<dbReference type="AlphaFoldDB" id="A0A6B2L8C6"/>
<sequence length="339" mass="38366">MSFDDWNNLLTVNKLISKIVLTKELWRPFVFEKSFGADSAVPSPRVCHSAVVYNKKMYIYGGHNPDPGSNYISNLKDDLYTYDFDSNEWCAITVPNALSRTEHSAVIHKNEMFVFGGYSGTGAYQNKIIALNLDDPQAWVTVSVAGPIPTARSAHSACLYKGKIYVFGGWDGRTSNNDFYKFNIEKLKWSKVNAKGDIPEARRSHGCTVHGTSMYIFGGYNGIQNLPPDLFQFNFETKEWSVVKAKGEPPCGRSRLRIIQYYNNLAVFGGWDRVTHFPDWHRFDLETNTWTTTVLDMPLGGAGQHSTVLYNGSCYIFGGYYEKEKTSVSVLWGYFLGKY</sequence>
<protein>
    <submittedName>
        <fullName evidence="3">Uncharacterized protein</fullName>
    </submittedName>
</protein>
<name>A0A6B2L8C6_9EUKA</name>
<dbReference type="InterPro" id="IPR015915">
    <property type="entry name" value="Kelch-typ_b-propeller"/>
</dbReference>
<dbReference type="PANTHER" id="PTHR46093">
    <property type="entry name" value="ACYL-COA-BINDING DOMAIN-CONTAINING PROTEIN 5"/>
    <property type="match status" value="1"/>
</dbReference>
<evidence type="ECO:0000256" key="2">
    <source>
        <dbReference type="ARBA" id="ARBA00022737"/>
    </source>
</evidence>
<dbReference type="EMBL" id="GIBP01004265">
    <property type="protein sequence ID" value="NDV33234.1"/>
    <property type="molecule type" value="Transcribed_RNA"/>
</dbReference>